<evidence type="ECO:0000313" key="1">
    <source>
        <dbReference type="EMBL" id="STW40510.1"/>
    </source>
</evidence>
<gene>
    <name evidence="1" type="ORF">NCTC9617_02053</name>
</gene>
<proteinExistence type="predicted"/>
<organism evidence="1 2">
    <name type="scientific">Klebsiella pneumoniae</name>
    <dbReference type="NCBI Taxonomy" id="573"/>
    <lineage>
        <taxon>Bacteria</taxon>
        <taxon>Pseudomonadati</taxon>
        <taxon>Pseudomonadota</taxon>
        <taxon>Gammaproteobacteria</taxon>
        <taxon>Enterobacterales</taxon>
        <taxon>Enterobacteriaceae</taxon>
        <taxon>Klebsiella/Raoultella group</taxon>
        <taxon>Klebsiella</taxon>
        <taxon>Klebsiella pneumoniae complex</taxon>
    </lineage>
</organism>
<evidence type="ECO:0000313" key="2">
    <source>
        <dbReference type="Proteomes" id="UP000255167"/>
    </source>
</evidence>
<protein>
    <submittedName>
        <fullName evidence="1">Uncharacterized protein</fullName>
    </submittedName>
</protein>
<accession>A0A378F9X0</accession>
<name>A0A378F9X0_KLEPN</name>
<reference evidence="1 2" key="1">
    <citation type="submission" date="2018-06" db="EMBL/GenBank/DDBJ databases">
        <authorList>
            <consortium name="Pathogen Informatics"/>
            <person name="Doyle S."/>
        </authorList>
    </citation>
    <scope>NUCLEOTIDE SEQUENCE [LARGE SCALE GENOMIC DNA]</scope>
    <source>
        <strain evidence="1 2">NCTC9617</strain>
    </source>
</reference>
<dbReference type="AlphaFoldDB" id="A0A378F9X0"/>
<dbReference type="EMBL" id="UGNC01000004">
    <property type="protein sequence ID" value="STW40510.1"/>
    <property type="molecule type" value="Genomic_DNA"/>
</dbReference>
<sequence>MRLLRQPGCDLLPAAAKENFPGFFPQLIAIHRVVVFFQQRYQPGKVRLGAGGALLLHQRLIEPFSELSKTLQPQATADGKQAVMQILAVCLPAFLFAIPRR</sequence>
<dbReference type="Proteomes" id="UP000255167">
    <property type="component" value="Unassembled WGS sequence"/>
</dbReference>